<comment type="caution">
    <text evidence="3">The sequence shown here is derived from an EMBL/GenBank/DDBJ whole genome shotgun (WGS) entry which is preliminary data.</text>
</comment>
<feature type="compositionally biased region" description="Polar residues" evidence="1">
    <location>
        <begin position="16"/>
        <end position="25"/>
    </location>
</feature>
<dbReference type="Proteomes" id="UP001206595">
    <property type="component" value="Unassembled WGS sequence"/>
</dbReference>
<dbReference type="Pfam" id="PF10180">
    <property type="entry name" value="WKF"/>
    <property type="match status" value="1"/>
</dbReference>
<feature type="region of interest" description="Disordered" evidence="1">
    <location>
        <begin position="1"/>
        <end position="33"/>
    </location>
</feature>
<evidence type="ECO:0000256" key="1">
    <source>
        <dbReference type="SAM" id="MobiDB-lite"/>
    </source>
</evidence>
<name>A0AAD5HAW0_UMBRA</name>
<organism evidence="3 4">
    <name type="scientific">Umbelopsis ramanniana AG</name>
    <dbReference type="NCBI Taxonomy" id="1314678"/>
    <lineage>
        <taxon>Eukaryota</taxon>
        <taxon>Fungi</taxon>
        <taxon>Fungi incertae sedis</taxon>
        <taxon>Mucoromycota</taxon>
        <taxon>Mucoromycotina</taxon>
        <taxon>Umbelopsidomycetes</taxon>
        <taxon>Umbelopsidales</taxon>
        <taxon>Umbelopsidaceae</taxon>
        <taxon>Umbelopsis</taxon>
    </lineage>
</organism>
<dbReference type="GeneID" id="75917329"/>
<protein>
    <recommendedName>
        <fullName evidence="2">WKF domain-containing protein</fullName>
    </recommendedName>
</protein>
<dbReference type="EMBL" id="MU620966">
    <property type="protein sequence ID" value="KAI8575911.1"/>
    <property type="molecule type" value="Genomic_DNA"/>
</dbReference>
<evidence type="ECO:0000259" key="2">
    <source>
        <dbReference type="Pfam" id="PF10180"/>
    </source>
</evidence>
<proteinExistence type="predicted"/>
<feature type="region of interest" description="Disordered" evidence="1">
    <location>
        <begin position="80"/>
        <end position="104"/>
    </location>
</feature>
<dbReference type="PANTHER" id="PTHR22306">
    <property type="entry name" value="CHROMOSOME 7 OPEN READING FRAME 50"/>
    <property type="match status" value="1"/>
</dbReference>
<keyword evidence="4" id="KW-1185">Reference proteome</keyword>
<evidence type="ECO:0000313" key="4">
    <source>
        <dbReference type="Proteomes" id="UP001206595"/>
    </source>
</evidence>
<sequence length="200" mass="22091">MPATEPTAKAEKRTNSQKTDSSTVTAPVAKKRKLTPAEALIKSMTARKAIASLKKPTGTHVTFGDNAEVIEKKVAAAIPEESQKKKSKKQKKRPSSEVSATTSTASIFQNGSTGSILPTNPAIDYLRTWKSDRSEWKFQKVRQIWLLANMYDEVKISDEDFAILLEYVQDLKGKARQVRIMVVYGQAALCVLPPSFAGYN</sequence>
<dbReference type="PANTHER" id="PTHR22306:SF2">
    <property type="entry name" value="CHROMOSOME 7 OPEN READING FRAME 50"/>
    <property type="match status" value="1"/>
</dbReference>
<feature type="domain" description="WKF" evidence="2">
    <location>
        <begin position="124"/>
        <end position="177"/>
    </location>
</feature>
<evidence type="ECO:0000313" key="3">
    <source>
        <dbReference type="EMBL" id="KAI8575911.1"/>
    </source>
</evidence>
<gene>
    <name evidence="3" type="ORF">K450DRAFT_259356</name>
</gene>
<dbReference type="AlphaFoldDB" id="A0AAD5HAW0"/>
<reference evidence="3" key="2">
    <citation type="journal article" date="2022" name="Proc. Natl. Acad. Sci. U.S.A.">
        <title>Diploid-dominant life cycles characterize the early evolution of Fungi.</title>
        <authorList>
            <person name="Amses K.R."/>
            <person name="Simmons D.R."/>
            <person name="Longcore J.E."/>
            <person name="Mondo S.J."/>
            <person name="Seto K."/>
            <person name="Jeronimo G.H."/>
            <person name="Bonds A.E."/>
            <person name="Quandt C.A."/>
            <person name="Davis W.J."/>
            <person name="Chang Y."/>
            <person name="Federici B.A."/>
            <person name="Kuo A."/>
            <person name="LaButti K."/>
            <person name="Pangilinan J."/>
            <person name="Andreopoulos W."/>
            <person name="Tritt A."/>
            <person name="Riley R."/>
            <person name="Hundley H."/>
            <person name="Johnson J."/>
            <person name="Lipzen A."/>
            <person name="Barry K."/>
            <person name="Lang B.F."/>
            <person name="Cuomo C.A."/>
            <person name="Buchler N.E."/>
            <person name="Grigoriev I.V."/>
            <person name="Spatafora J.W."/>
            <person name="Stajich J.E."/>
            <person name="James T.Y."/>
        </authorList>
    </citation>
    <scope>NUCLEOTIDE SEQUENCE</scope>
    <source>
        <strain evidence="3">AG</strain>
    </source>
</reference>
<reference evidence="3" key="1">
    <citation type="submission" date="2021-06" db="EMBL/GenBank/DDBJ databases">
        <authorList>
            <consortium name="DOE Joint Genome Institute"/>
            <person name="Mondo S.J."/>
            <person name="Amses K.R."/>
            <person name="Simmons D.R."/>
            <person name="Longcore J.E."/>
            <person name="Seto K."/>
            <person name="Alves G.H."/>
            <person name="Bonds A.E."/>
            <person name="Quandt C.A."/>
            <person name="Davis W.J."/>
            <person name="Chang Y."/>
            <person name="Letcher P.M."/>
            <person name="Powell M.J."/>
            <person name="Kuo A."/>
            <person name="Labutti K."/>
            <person name="Pangilinan J."/>
            <person name="Andreopoulos W."/>
            <person name="Tritt A."/>
            <person name="Riley R."/>
            <person name="Hundley H."/>
            <person name="Johnson J."/>
            <person name="Lipzen A."/>
            <person name="Barry K."/>
            <person name="Berbee M.L."/>
            <person name="Buchler N.E."/>
            <person name="Grigoriev I.V."/>
            <person name="Spatafora J.W."/>
            <person name="Stajich J.E."/>
            <person name="James T.Y."/>
        </authorList>
    </citation>
    <scope>NUCLEOTIDE SEQUENCE</scope>
    <source>
        <strain evidence="3">AG</strain>
    </source>
</reference>
<dbReference type="InterPro" id="IPR019327">
    <property type="entry name" value="WKF"/>
</dbReference>
<dbReference type="RefSeq" id="XP_051440915.1">
    <property type="nucleotide sequence ID" value="XM_051591986.1"/>
</dbReference>
<accession>A0AAD5HAW0</accession>